<proteinExistence type="predicted"/>
<comment type="caution">
    <text evidence="1">The sequence shown here is derived from an EMBL/GenBank/DDBJ whole genome shotgun (WGS) entry which is preliminary data.</text>
</comment>
<protein>
    <submittedName>
        <fullName evidence="1">Uncharacterized protein</fullName>
    </submittedName>
</protein>
<dbReference type="Proteomes" id="UP001165960">
    <property type="component" value="Unassembled WGS sequence"/>
</dbReference>
<gene>
    <name evidence="1" type="ORF">DSO57_1017389</name>
</gene>
<name>A0ACC2STG2_9FUNG</name>
<organism evidence="1 2">
    <name type="scientific">Entomophthora muscae</name>
    <dbReference type="NCBI Taxonomy" id="34485"/>
    <lineage>
        <taxon>Eukaryota</taxon>
        <taxon>Fungi</taxon>
        <taxon>Fungi incertae sedis</taxon>
        <taxon>Zoopagomycota</taxon>
        <taxon>Entomophthoromycotina</taxon>
        <taxon>Entomophthoromycetes</taxon>
        <taxon>Entomophthorales</taxon>
        <taxon>Entomophthoraceae</taxon>
        <taxon>Entomophthora</taxon>
    </lineage>
</organism>
<accession>A0ACC2STG2</accession>
<reference evidence="1" key="1">
    <citation type="submission" date="2022-04" db="EMBL/GenBank/DDBJ databases">
        <title>Genome of the entomopathogenic fungus Entomophthora muscae.</title>
        <authorList>
            <person name="Elya C."/>
            <person name="Lovett B.R."/>
            <person name="Lee E."/>
            <person name="Macias A.M."/>
            <person name="Hajek A.E."/>
            <person name="De Bivort B.L."/>
            <person name="Kasson M.T."/>
            <person name="De Fine Licht H.H."/>
            <person name="Stajich J.E."/>
        </authorList>
    </citation>
    <scope>NUCLEOTIDE SEQUENCE</scope>
    <source>
        <strain evidence="1">Berkeley</strain>
    </source>
</reference>
<sequence>MMEPTVTVTLNFFANKKKGGGKSHWGEGFLEACVEASLSLPEEEVGSLAAFPFLAQHFLVGSESVSDW</sequence>
<evidence type="ECO:0000313" key="2">
    <source>
        <dbReference type="Proteomes" id="UP001165960"/>
    </source>
</evidence>
<evidence type="ECO:0000313" key="1">
    <source>
        <dbReference type="EMBL" id="KAJ9065635.1"/>
    </source>
</evidence>
<dbReference type="EMBL" id="QTSX02004333">
    <property type="protein sequence ID" value="KAJ9065635.1"/>
    <property type="molecule type" value="Genomic_DNA"/>
</dbReference>
<keyword evidence="2" id="KW-1185">Reference proteome</keyword>